<gene>
    <name evidence="6" type="ORF">UX60_C0011G0005</name>
</gene>
<feature type="domain" description="LysM" evidence="5">
    <location>
        <begin position="61"/>
        <end position="107"/>
    </location>
</feature>
<organism evidence="6 7">
    <name type="scientific">Berkelbacteria bacterium GW2011_GWA2_46_7</name>
    <dbReference type="NCBI Taxonomy" id="1618335"/>
    <lineage>
        <taxon>Bacteria</taxon>
        <taxon>Candidatus Berkelbacteria</taxon>
    </lineage>
</organism>
<name>A0A0G1TF70_9BACT</name>
<sequence>MQISFGVVLALFLTVSVGEGQAYQVGAADFSDISDMTSEGFLGKPQVVGQTVLTGETQVVIPYRVEKGDSLTSIAARYNISTGTLIDYNNIKLNQIEKIKPGDELLIPSEDTDTSLAWLEGLNKLKAEEQEKARQAELKRLQQKRNLSGNLPRIARSVGGVNIVGVYRKLPAYGAVRGQCTQWVKENIPALRGLVMGNGGQYLVNGRKYGFRTGSTAVAGSAVVTNENGRVGHVAYVAAVYSNGTMLVSDMNYVGPFIVSTRVISVNDPVIKGFLYAN</sequence>
<dbReference type="PROSITE" id="PS51782">
    <property type="entry name" value="LYSM"/>
    <property type="match status" value="1"/>
</dbReference>
<keyword evidence="2" id="KW-0378">Hydrolase</keyword>
<dbReference type="Proteomes" id="UP000034487">
    <property type="component" value="Unassembled WGS sequence"/>
</dbReference>
<evidence type="ECO:0000256" key="1">
    <source>
        <dbReference type="ARBA" id="ARBA00022729"/>
    </source>
</evidence>
<protein>
    <submittedName>
        <fullName evidence="6">Uncharacterized protein</fullName>
    </submittedName>
</protein>
<dbReference type="InterPro" id="IPR036779">
    <property type="entry name" value="LysM_dom_sf"/>
</dbReference>
<dbReference type="Pfam" id="PF01476">
    <property type="entry name" value="LysM"/>
    <property type="match status" value="1"/>
</dbReference>
<dbReference type="InterPro" id="IPR007921">
    <property type="entry name" value="CHAP_dom"/>
</dbReference>
<dbReference type="InterPro" id="IPR038765">
    <property type="entry name" value="Papain-like_cys_pep_sf"/>
</dbReference>
<proteinExistence type="predicted"/>
<keyword evidence="1" id="KW-0732">Signal</keyword>
<evidence type="ECO:0000256" key="3">
    <source>
        <dbReference type="SAM" id="Coils"/>
    </source>
</evidence>
<dbReference type="Gene3D" id="3.90.1720.10">
    <property type="entry name" value="endopeptidase domain like (from Nostoc punctiforme)"/>
    <property type="match status" value="1"/>
</dbReference>
<dbReference type="CDD" id="cd00118">
    <property type="entry name" value="LysM"/>
    <property type="match status" value="1"/>
</dbReference>
<feature type="coiled-coil region" evidence="3">
    <location>
        <begin position="119"/>
        <end position="147"/>
    </location>
</feature>
<dbReference type="GO" id="GO:0016787">
    <property type="term" value="F:hydrolase activity"/>
    <property type="evidence" value="ECO:0007669"/>
    <property type="project" value="UniProtKB-KW"/>
</dbReference>
<feature type="domain" description="Peptidase C51" evidence="4">
    <location>
        <begin position="155"/>
        <end position="276"/>
    </location>
</feature>
<dbReference type="EMBL" id="LCMV01000011">
    <property type="protein sequence ID" value="KKU44075.1"/>
    <property type="molecule type" value="Genomic_DNA"/>
</dbReference>
<evidence type="ECO:0000313" key="6">
    <source>
        <dbReference type="EMBL" id="KKU44075.1"/>
    </source>
</evidence>
<evidence type="ECO:0000256" key="2">
    <source>
        <dbReference type="ARBA" id="ARBA00022801"/>
    </source>
</evidence>
<dbReference type="Pfam" id="PF05257">
    <property type="entry name" value="CHAP"/>
    <property type="match status" value="1"/>
</dbReference>
<dbReference type="InterPro" id="IPR018392">
    <property type="entry name" value="LysM"/>
</dbReference>
<dbReference type="PROSITE" id="PS50911">
    <property type="entry name" value="CHAP"/>
    <property type="match status" value="1"/>
</dbReference>
<dbReference type="SMART" id="SM00257">
    <property type="entry name" value="LysM"/>
    <property type="match status" value="1"/>
</dbReference>
<comment type="caution">
    <text evidence="6">The sequence shown here is derived from an EMBL/GenBank/DDBJ whole genome shotgun (WGS) entry which is preliminary data.</text>
</comment>
<dbReference type="SUPFAM" id="SSF54106">
    <property type="entry name" value="LysM domain"/>
    <property type="match status" value="1"/>
</dbReference>
<evidence type="ECO:0000259" key="4">
    <source>
        <dbReference type="PROSITE" id="PS50911"/>
    </source>
</evidence>
<accession>A0A0G1TF70</accession>
<dbReference type="AlphaFoldDB" id="A0A0G1TF70"/>
<evidence type="ECO:0000259" key="5">
    <source>
        <dbReference type="PROSITE" id="PS51782"/>
    </source>
</evidence>
<dbReference type="SUPFAM" id="SSF54001">
    <property type="entry name" value="Cysteine proteinases"/>
    <property type="match status" value="1"/>
</dbReference>
<dbReference type="Gene3D" id="3.10.350.10">
    <property type="entry name" value="LysM domain"/>
    <property type="match status" value="1"/>
</dbReference>
<keyword evidence="3" id="KW-0175">Coiled coil</keyword>
<reference evidence="6 7" key="1">
    <citation type="journal article" date="2015" name="Nature">
        <title>rRNA introns, odd ribosomes, and small enigmatic genomes across a large radiation of phyla.</title>
        <authorList>
            <person name="Brown C.T."/>
            <person name="Hug L.A."/>
            <person name="Thomas B.C."/>
            <person name="Sharon I."/>
            <person name="Castelle C.J."/>
            <person name="Singh A."/>
            <person name="Wilkins M.J."/>
            <person name="Williams K.H."/>
            <person name="Banfield J.F."/>
        </authorList>
    </citation>
    <scope>NUCLEOTIDE SEQUENCE [LARGE SCALE GENOMIC DNA]</scope>
</reference>
<evidence type="ECO:0000313" key="7">
    <source>
        <dbReference type="Proteomes" id="UP000034487"/>
    </source>
</evidence>